<evidence type="ECO:0000313" key="3">
    <source>
        <dbReference type="Proteomes" id="UP000821866"/>
    </source>
</evidence>
<name>A0A9J6CUK4_RHIMP</name>
<comment type="caution">
    <text evidence="2">The sequence shown here is derived from an EMBL/GenBank/DDBJ whole genome shotgun (WGS) entry which is preliminary data.</text>
</comment>
<reference evidence="2" key="2">
    <citation type="submission" date="2021-09" db="EMBL/GenBank/DDBJ databases">
        <authorList>
            <person name="Jia N."/>
            <person name="Wang J."/>
            <person name="Shi W."/>
            <person name="Du L."/>
            <person name="Sun Y."/>
            <person name="Zhan W."/>
            <person name="Jiang J."/>
            <person name="Wang Q."/>
            <person name="Zhang B."/>
            <person name="Ji P."/>
            <person name="Sakyi L.B."/>
            <person name="Cui X."/>
            <person name="Yuan T."/>
            <person name="Jiang B."/>
            <person name="Yang W."/>
            <person name="Lam T.T.-Y."/>
            <person name="Chang Q."/>
            <person name="Ding S."/>
            <person name="Wang X."/>
            <person name="Zhu J."/>
            <person name="Ruan X."/>
            <person name="Zhao L."/>
            <person name="Wei J."/>
            <person name="Que T."/>
            <person name="Du C."/>
            <person name="Cheng J."/>
            <person name="Dai P."/>
            <person name="Han X."/>
            <person name="Huang E."/>
            <person name="Gao Y."/>
            <person name="Liu J."/>
            <person name="Shao H."/>
            <person name="Ye R."/>
            <person name="Li L."/>
            <person name="Wei W."/>
            <person name="Wang X."/>
            <person name="Wang C."/>
            <person name="Huo Q."/>
            <person name="Li W."/>
            <person name="Guo W."/>
            <person name="Chen H."/>
            <person name="Chen S."/>
            <person name="Zhou L."/>
            <person name="Zhou L."/>
            <person name="Ni X."/>
            <person name="Tian J."/>
            <person name="Zhou Y."/>
            <person name="Sheng Y."/>
            <person name="Liu T."/>
            <person name="Pan Y."/>
            <person name="Xia L."/>
            <person name="Li J."/>
            <person name="Zhao F."/>
            <person name="Cao W."/>
        </authorList>
    </citation>
    <scope>NUCLEOTIDE SEQUENCE</scope>
    <source>
        <strain evidence="2">Rmic-2018</strain>
        <tissue evidence="2">Larvae</tissue>
    </source>
</reference>
<feature type="region of interest" description="Disordered" evidence="1">
    <location>
        <begin position="50"/>
        <end position="96"/>
    </location>
</feature>
<proteinExistence type="predicted"/>
<evidence type="ECO:0000256" key="1">
    <source>
        <dbReference type="SAM" id="MobiDB-lite"/>
    </source>
</evidence>
<dbReference type="AlphaFoldDB" id="A0A9J6CUK4"/>
<organism evidence="2 3">
    <name type="scientific">Rhipicephalus microplus</name>
    <name type="common">Cattle tick</name>
    <name type="synonym">Boophilus microplus</name>
    <dbReference type="NCBI Taxonomy" id="6941"/>
    <lineage>
        <taxon>Eukaryota</taxon>
        <taxon>Metazoa</taxon>
        <taxon>Ecdysozoa</taxon>
        <taxon>Arthropoda</taxon>
        <taxon>Chelicerata</taxon>
        <taxon>Arachnida</taxon>
        <taxon>Acari</taxon>
        <taxon>Parasitiformes</taxon>
        <taxon>Ixodida</taxon>
        <taxon>Ixodoidea</taxon>
        <taxon>Ixodidae</taxon>
        <taxon>Rhipicephalinae</taxon>
        <taxon>Rhipicephalus</taxon>
        <taxon>Boophilus</taxon>
    </lineage>
</organism>
<evidence type="ECO:0008006" key="4">
    <source>
        <dbReference type="Google" id="ProtNLM"/>
    </source>
</evidence>
<reference evidence="2" key="1">
    <citation type="journal article" date="2020" name="Cell">
        <title>Large-Scale Comparative Analyses of Tick Genomes Elucidate Their Genetic Diversity and Vector Capacities.</title>
        <authorList>
            <consortium name="Tick Genome and Microbiome Consortium (TIGMIC)"/>
            <person name="Jia N."/>
            <person name="Wang J."/>
            <person name="Shi W."/>
            <person name="Du L."/>
            <person name="Sun Y."/>
            <person name="Zhan W."/>
            <person name="Jiang J.F."/>
            <person name="Wang Q."/>
            <person name="Zhang B."/>
            <person name="Ji P."/>
            <person name="Bell-Sakyi L."/>
            <person name="Cui X.M."/>
            <person name="Yuan T.T."/>
            <person name="Jiang B.G."/>
            <person name="Yang W.F."/>
            <person name="Lam T.T."/>
            <person name="Chang Q.C."/>
            <person name="Ding S.J."/>
            <person name="Wang X.J."/>
            <person name="Zhu J.G."/>
            <person name="Ruan X.D."/>
            <person name="Zhao L."/>
            <person name="Wei J.T."/>
            <person name="Ye R.Z."/>
            <person name="Que T.C."/>
            <person name="Du C.H."/>
            <person name="Zhou Y.H."/>
            <person name="Cheng J.X."/>
            <person name="Dai P.F."/>
            <person name="Guo W.B."/>
            <person name="Han X.H."/>
            <person name="Huang E.J."/>
            <person name="Li L.F."/>
            <person name="Wei W."/>
            <person name="Gao Y.C."/>
            <person name="Liu J.Z."/>
            <person name="Shao H.Z."/>
            <person name="Wang X."/>
            <person name="Wang C.C."/>
            <person name="Yang T.C."/>
            <person name="Huo Q.B."/>
            <person name="Li W."/>
            <person name="Chen H.Y."/>
            <person name="Chen S.E."/>
            <person name="Zhou L.G."/>
            <person name="Ni X.B."/>
            <person name="Tian J.H."/>
            <person name="Sheng Y."/>
            <person name="Liu T."/>
            <person name="Pan Y.S."/>
            <person name="Xia L.Y."/>
            <person name="Li J."/>
            <person name="Zhao F."/>
            <person name="Cao W.C."/>
        </authorList>
    </citation>
    <scope>NUCLEOTIDE SEQUENCE</scope>
    <source>
        <strain evidence="2">Rmic-2018</strain>
    </source>
</reference>
<accession>A0A9J6CUK4</accession>
<dbReference type="EMBL" id="JABSTU010006836">
    <property type="protein sequence ID" value="KAH7932121.1"/>
    <property type="molecule type" value="Genomic_DNA"/>
</dbReference>
<gene>
    <name evidence="2" type="ORF">HPB51_029538</name>
</gene>
<feature type="compositionally biased region" description="Polar residues" evidence="1">
    <location>
        <begin position="50"/>
        <end position="67"/>
    </location>
</feature>
<dbReference type="Proteomes" id="UP000821866">
    <property type="component" value="Unassembled WGS sequence"/>
</dbReference>
<evidence type="ECO:0000313" key="2">
    <source>
        <dbReference type="EMBL" id="KAH7932121.1"/>
    </source>
</evidence>
<protein>
    <recommendedName>
        <fullName evidence="4">THAP-type domain-containing protein</fullName>
    </recommendedName>
</protein>
<sequence length="290" mass="31918">MKSSSVVCEAHFEPHHLLRDFVHIIGGREVRLPRDRPKLAVGAVPVILSGQQRSDGGDQVTNNSTSRQHAKQDAPGPSMTKCEEKKRSSSAASLTERHAKCVKSAAHPVMDCNSETQGGTTNEGRRSLLTLTMPSTSRWTALQFPHVDGVFYVTSTLIPPSEISHDKVIFLKEEEDGLLCRTHINGSPYDEKRALSFAQAEEHMQKIDAASVCPGSIRKNEPNDGPLETFASGRNFRCHGGAFYSRSCEGVVPNGGLLGRCQRRLRNGWEHRDTSRDAWHTGGPPQSEQL</sequence>
<keyword evidence="3" id="KW-1185">Reference proteome</keyword>